<dbReference type="Proteomes" id="UP000507222">
    <property type="component" value="Unassembled WGS sequence"/>
</dbReference>
<feature type="transmembrane region" description="Helical" evidence="1">
    <location>
        <begin position="60"/>
        <end position="78"/>
    </location>
</feature>
<keyword evidence="1" id="KW-1133">Transmembrane helix</keyword>
<accession>A0A6J5U563</accession>
<reference evidence="2 3" key="1">
    <citation type="submission" date="2020-05" db="EMBL/GenBank/DDBJ databases">
        <authorList>
            <person name="Campoy J."/>
            <person name="Schneeberger K."/>
            <person name="Spophaly S."/>
        </authorList>
    </citation>
    <scope>NUCLEOTIDE SEQUENCE [LARGE SCALE GENOMIC DNA]</scope>
    <source>
        <strain evidence="2">PruArmRojPasFocal</strain>
    </source>
</reference>
<dbReference type="EMBL" id="CAEKDK010000002">
    <property type="protein sequence ID" value="CAB4270275.1"/>
    <property type="molecule type" value="Genomic_DNA"/>
</dbReference>
<name>A0A6J5U563_PRUAR</name>
<sequence length="134" mass="14681">MRALCFKLREDAKCRKDALIPLDAVQGCSLVVLNLADILIRAEPLATGLASDVHGKVFCFVSWSFFWIFLFSSLLPVVSSPPSPLDHNSVRTISISIACWLAAGDPPLMPVARLTVLQDLEGHLQMRHGNLEGL</sequence>
<evidence type="ECO:0000313" key="2">
    <source>
        <dbReference type="EMBL" id="CAB4270275.1"/>
    </source>
</evidence>
<keyword evidence="1" id="KW-0472">Membrane</keyword>
<evidence type="ECO:0000256" key="1">
    <source>
        <dbReference type="SAM" id="Phobius"/>
    </source>
</evidence>
<proteinExistence type="predicted"/>
<protein>
    <submittedName>
        <fullName evidence="2">Uncharacterized protein</fullName>
    </submittedName>
</protein>
<keyword evidence="1" id="KW-0812">Transmembrane</keyword>
<evidence type="ECO:0000313" key="3">
    <source>
        <dbReference type="Proteomes" id="UP000507222"/>
    </source>
</evidence>
<dbReference type="AlphaFoldDB" id="A0A6J5U563"/>
<gene>
    <name evidence="2" type="ORF">CURHAP_LOCUS16332</name>
</gene>
<organism evidence="2 3">
    <name type="scientific">Prunus armeniaca</name>
    <name type="common">Apricot</name>
    <name type="synonym">Armeniaca vulgaris</name>
    <dbReference type="NCBI Taxonomy" id="36596"/>
    <lineage>
        <taxon>Eukaryota</taxon>
        <taxon>Viridiplantae</taxon>
        <taxon>Streptophyta</taxon>
        <taxon>Embryophyta</taxon>
        <taxon>Tracheophyta</taxon>
        <taxon>Spermatophyta</taxon>
        <taxon>Magnoliopsida</taxon>
        <taxon>eudicotyledons</taxon>
        <taxon>Gunneridae</taxon>
        <taxon>Pentapetalae</taxon>
        <taxon>rosids</taxon>
        <taxon>fabids</taxon>
        <taxon>Rosales</taxon>
        <taxon>Rosaceae</taxon>
        <taxon>Amygdaloideae</taxon>
        <taxon>Amygdaleae</taxon>
        <taxon>Prunus</taxon>
    </lineage>
</organism>